<dbReference type="RefSeq" id="WP_093825700.1">
    <property type="nucleotide sequence ID" value="NZ_FOLQ01000003.1"/>
</dbReference>
<dbReference type="GO" id="GO:0004029">
    <property type="term" value="F:aldehyde dehydrogenase (NAD+) activity"/>
    <property type="evidence" value="ECO:0007669"/>
    <property type="project" value="TreeGrafter"/>
</dbReference>
<dbReference type="Gene3D" id="3.40.50.720">
    <property type="entry name" value="NAD(P)-binding Rossmann-like Domain"/>
    <property type="match status" value="1"/>
</dbReference>
<dbReference type="Proteomes" id="UP000198598">
    <property type="component" value="Unassembled WGS sequence"/>
</dbReference>
<dbReference type="SUPFAM" id="SSF51735">
    <property type="entry name" value="NAD(P)-binding Rossmann-fold domains"/>
    <property type="match status" value="1"/>
</dbReference>
<evidence type="ECO:0000313" key="2">
    <source>
        <dbReference type="EMBL" id="SFD09237.1"/>
    </source>
</evidence>
<sequence length="276" mass="30061">MSDKIISIIGCGWLGLPLAEQLVKTGFTVKGSTTSAEKVGLLRQKGVNAYQLQLNPEPVGNLAALAQADTLIIDIPPKAGKLGDDFHPQQIQHLIDAIRKASVKHVIYVSSTSVYPDLNRVVVEEDVVNMEQSAAQALVQAEQLVQRLEPACHVTILRCGGLLGYDRMPGKYVAGKTVDTGAVPVNYLHPDDAVGILVAIIQRTITGTFNAVSPEHPTREAIYRKNCADFGYELPTFVTPAEPIPYKVISPAKLIQATNYSYTYPDPLQFFYRSGT</sequence>
<dbReference type="PANTHER" id="PTHR48079:SF6">
    <property type="entry name" value="NAD(P)-BINDING DOMAIN-CONTAINING PROTEIN-RELATED"/>
    <property type="match status" value="1"/>
</dbReference>
<keyword evidence="3" id="KW-1185">Reference proteome</keyword>
<dbReference type="GO" id="GO:0005737">
    <property type="term" value="C:cytoplasm"/>
    <property type="evidence" value="ECO:0007669"/>
    <property type="project" value="TreeGrafter"/>
</dbReference>
<gene>
    <name evidence="2" type="ORF">SAMN05216167_103278</name>
</gene>
<dbReference type="PANTHER" id="PTHR48079">
    <property type="entry name" value="PROTEIN YEEZ"/>
    <property type="match status" value="1"/>
</dbReference>
<dbReference type="InterPro" id="IPR051783">
    <property type="entry name" value="NAD(P)-dependent_oxidoreduct"/>
</dbReference>
<protein>
    <submittedName>
        <fullName evidence="2">Nucleoside-diphosphate-sugar epimerase</fullName>
    </submittedName>
</protein>
<dbReference type="OrthoDB" id="751203at2"/>
<dbReference type="Pfam" id="PF13460">
    <property type="entry name" value="NAD_binding_10"/>
    <property type="match status" value="1"/>
</dbReference>
<proteinExistence type="predicted"/>
<feature type="domain" description="NAD(P)-binding" evidence="1">
    <location>
        <begin position="12"/>
        <end position="175"/>
    </location>
</feature>
<dbReference type="InterPro" id="IPR016040">
    <property type="entry name" value="NAD(P)-bd_dom"/>
</dbReference>
<organism evidence="2 3">
    <name type="scientific">Spirosoma endophyticum</name>
    <dbReference type="NCBI Taxonomy" id="662367"/>
    <lineage>
        <taxon>Bacteria</taxon>
        <taxon>Pseudomonadati</taxon>
        <taxon>Bacteroidota</taxon>
        <taxon>Cytophagia</taxon>
        <taxon>Cytophagales</taxon>
        <taxon>Cytophagaceae</taxon>
        <taxon>Spirosoma</taxon>
    </lineage>
</organism>
<dbReference type="STRING" id="662367.SAMN05216167_103278"/>
<accession>A0A1I1PHF8</accession>
<dbReference type="InterPro" id="IPR036291">
    <property type="entry name" value="NAD(P)-bd_dom_sf"/>
</dbReference>
<evidence type="ECO:0000259" key="1">
    <source>
        <dbReference type="Pfam" id="PF13460"/>
    </source>
</evidence>
<name>A0A1I1PHF8_9BACT</name>
<evidence type="ECO:0000313" key="3">
    <source>
        <dbReference type="Proteomes" id="UP000198598"/>
    </source>
</evidence>
<reference evidence="2 3" key="1">
    <citation type="submission" date="2016-10" db="EMBL/GenBank/DDBJ databases">
        <authorList>
            <person name="de Groot N.N."/>
        </authorList>
    </citation>
    <scope>NUCLEOTIDE SEQUENCE [LARGE SCALE GENOMIC DNA]</scope>
    <source>
        <strain evidence="2 3">DSM 26130</strain>
    </source>
</reference>
<dbReference type="EMBL" id="FOLQ01000003">
    <property type="protein sequence ID" value="SFD09237.1"/>
    <property type="molecule type" value="Genomic_DNA"/>
</dbReference>
<dbReference type="AlphaFoldDB" id="A0A1I1PHF8"/>